<dbReference type="AlphaFoldDB" id="A0AAV5U6B8"/>
<name>A0AAV5U6B8_9BILA</name>
<feature type="non-terminal residue" evidence="1">
    <location>
        <position position="71"/>
    </location>
</feature>
<comment type="caution">
    <text evidence="1">The sequence shown here is derived from an EMBL/GenBank/DDBJ whole genome shotgun (WGS) entry which is preliminary data.</text>
</comment>
<protein>
    <recommendedName>
        <fullName evidence="3">Ribosomal protein</fullName>
    </recommendedName>
</protein>
<dbReference type="EMBL" id="BTSX01000005">
    <property type="protein sequence ID" value="GMT02072.1"/>
    <property type="molecule type" value="Genomic_DNA"/>
</dbReference>
<accession>A0AAV5U6B8</accession>
<reference evidence="1" key="1">
    <citation type="submission" date="2023-10" db="EMBL/GenBank/DDBJ databases">
        <title>Genome assembly of Pristionchus species.</title>
        <authorList>
            <person name="Yoshida K."/>
            <person name="Sommer R.J."/>
        </authorList>
    </citation>
    <scope>NUCLEOTIDE SEQUENCE</scope>
    <source>
        <strain evidence="1">RS0144</strain>
    </source>
</reference>
<sequence length="71" mass="7167">LLSLIRGTVAGLEGAEPVAGGGGTPAFDGPSLAFAGGTSGRVTCCEVSVVFLEEGVRLLLFNFFCGSPPFF</sequence>
<dbReference type="Proteomes" id="UP001432027">
    <property type="component" value="Unassembled WGS sequence"/>
</dbReference>
<feature type="non-terminal residue" evidence="1">
    <location>
        <position position="1"/>
    </location>
</feature>
<evidence type="ECO:0008006" key="3">
    <source>
        <dbReference type="Google" id="ProtNLM"/>
    </source>
</evidence>
<proteinExistence type="predicted"/>
<evidence type="ECO:0000313" key="1">
    <source>
        <dbReference type="EMBL" id="GMT02072.1"/>
    </source>
</evidence>
<keyword evidence="2" id="KW-1185">Reference proteome</keyword>
<organism evidence="1 2">
    <name type="scientific">Pristionchus entomophagus</name>
    <dbReference type="NCBI Taxonomy" id="358040"/>
    <lineage>
        <taxon>Eukaryota</taxon>
        <taxon>Metazoa</taxon>
        <taxon>Ecdysozoa</taxon>
        <taxon>Nematoda</taxon>
        <taxon>Chromadorea</taxon>
        <taxon>Rhabditida</taxon>
        <taxon>Rhabditina</taxon>
        <taxon>Diplogasteromorpha</taxon>
        <taxon>Diplogasteroidea</taxon>
        <taxon>Neodiplogasteridae</taxon>
        <taxon>Pristionchus</taxon>
    </lineage>
</organism>
<gene>
    <name evidence="1" type="ORF">PENTCL1PPCAC_24246</name>
</gene>
<evidence type="ECO:0000313" key="2">
    <source>
        <dbReference type="Proteomes" id="UP001432027"/>
    </source>
</evidence>